<evidence type="ECO:0000313" key="2">
    <source>
        <dbReference type="EMBL" id="KAJ7340008.1"/>
    </source>
</evidence>
<keyword evidence="1" id="KW-0732">Signal</keyword>
<protein>
    <submittedName>
        <fullName evidence="2">Uncharacterized protein</fullName>
    </submittedName>
</protein>
<accession>A0AAD6ZUJ0</accession>
<proteinExistence type="predicted"/>
<keyword evidence="3" id="KW-1185">Reference proteome</keyword>
<feature type="chain" id="PRO_5042227347" evidence="1">
    <location>
        <begin position="24"/>
        <end position="355"/>
    </location>
</feature>
<organism evidence="2 3">
    <name type="scientific">Mycena albidolilacea</name>
    <dbReference type="NCBI Taxonomy" id="1033008"/>
    <lineage>
        <taxon>Eukaryota</taxon>
        <taxon>Fungi</taxon>
        <taxon>Dikarya</taxon>
        <taxon>Basidiomycota</taxon>
        <taxon>Agaricomycotina</taxon>
        <taxon>Agaricomycetes</taxon>
        <taxon>Agaricomycetidae</taxon>
        <taxon>Agaricales</taxon>
        <taxon>Marasmiineae</taxon>
        <taxon>Mycenaceae</taxon>
        <taxon>Mycena</taxon>
    </lineage>
</organism>
<dbReference type="Proteomes" id="UP001218218">
    <property type="component" value="Unassembled WGS sequence"/>
</dbReference>
<dbReference type="InterPro" id="IPR032675">
    <property type="entry name" value="LRR_dom_sf"/>
</dbReference>
<name>A0AAD6ZUJ0_9AGAR</name>
<evidence type="ECO:0000256" key="1">
    <source>
        <dbReference type="SAM" id="SignalP"/>
    </source>
</evidence>
<reference evidence="2" key="1">
    <citation type="submission" date="2023-03" db="EMBL/GenBank/DDBJ databases">
        <title>Massive genome expansion in bonnet fungi (Mycena s.s.) driven by repeated elements and novel gene families across ecological guilds.</title>
        <authorList>
            <consortium name="Lawrence Berkeley National Laboratory"/>
            <person name="Harder C.B."/>
            <person name="Miyauchi S."/>
            <person name="Viragh M."/>
            <person name="Kuo A."/>
            <person name="Thoen E."/>
            <person name="Andreopoulos B."/>
            <person name="Lu D."/>
            <person name="Skrede I."/>
            <person name="Drula E."/>
            <person name="Henrissat B."/>
            <person name="Morin E."/>
            <person name="Kohler A."/>
            <person name="Barry K."/>
            <person name="LaButti K."/>
            <person name="Morin E."/>
            <person name="Salamov A."/>
            <person name="Lipzen A."/>
            <person name="Mereny Z."/>
            <person name="Hegedus B."/>
            <person name="Baldrian P."/>
            <person name="Stursova M."/>
            <person name="Weitz H."/>
            <person name="Taylor A."/>
            <person name="Grigoriev I.V."/>
            <person name="Nagy L.G."/>
            <person name="Martin F."/>
            <person name="Kauserud H."/>
        </authorList>
    </citation>
    <scope>NUCLEOTIDE SEQUENCE</scope>
    <source>
        <strain evidence="2">CBHHK002</strain>
    </source>
</reference>
<feature type="signal peptide" evidence="1">
    <location>
        <begin position="1"/>
        <end position="23"/>
    </location>
</feature>
<gene>
    <name evidence="2" type="ORF">DFH08DRAFT_1013666</name>
</gene>
<dbReference type="Gene3D" id="3.80.10.10">
    <property type="entry name" value="Ribonuclease Inhibitor"/>
    <property type="match status" value="1"/>
</dbReference>
<comment type="caution">
    <text evidence="2">The sequence shown here is derived from an EMBL/GenBank/DDBJ whole genome shotgun (WGS) entry which is preliminary data.</text>
</comment>
<evidence type="ECO:0000313" key="3">
    <source>
        <dbReference type="Proteomes" id="UP001218218"/>
    </source>
</evidence>
<sequence>MFHKLRILTAFFTFLVLGQGAVAVPQSSDIVCGRPTVSFAPFCNLESFVLTTLNSGSAMPTPSLLCVYEIDAPLVNIYEILAKRRFDYPLPDLEHLSWNGYSADIPLHFINVILGPGITSVDFGTPFDRHCPMLATLGQTHPGLRSVLHSCIPPRLESLDVRIVDCETLEYLGRLPSLKKLRTIIPDPIPLPGVVARSMFSNIRELRPEQQDPGGGEITPIIAFLRACNNPPLRSFEAPYVIEWNLEQVEELYQVLAGHILHNHLDMLQLEFLETDPPVIPPHPGRFFRHLFSFTRLTVIEIQVPSGYDLEDAIVAEMAHAWPNLEEFGLRSRSNCQPRCTLLSLHAFSRHCPRL</sequence>
<dbReference type="EMBL" id="JARIHO010000027">
    <property type="protein sequence ID" value="KAJ7340008.1"/>
    <property type="molecule type" value="Genomic_DNA"/>
</dbReference>
<dbReference type="AlphaFoldDB" id="A0AAD6ZUJ0"/>